<keyword evidence="9" id="KW-1185">Reference proteome</keyword>
<comment type="subunit">
    <text evidence="6">Homodimer.</text>
</comment>
<comment type="cofactor">
    <cofactor evidence="6">
        <name>FMN</name>
        <dbReference type="ChEBI" id="CHEBI:58210"/>
    </cofactor>
    <text evidence="6">Binds 1 FMN per subunit.</text>
</comment>
<dbReference type="GO" id="GO:0016655">
    <property type="term" value="F:oxidoreductase activity, acting on NAD(P)H, quinone or similar compound as acceptor"/>
    <property type="evidence" value="ECO:0007669"/>
    <property type="project" value="InterPro"/>
</dbReference>
<dbReference type="EC" id="1.6.5.-" evidence="6"/>
<proteinExistence type="inferred from homology"/>
<keyword evidence="2 6" id="KW-0288">FMN</keyword>
<evidence type="ECO:0000256" key="3">
    <source>
        <dbReference type="ARBA" id="ARBA00023002"/>
    </source>
</evidence>
<dbReference type="InterPro" id="IPR029039">
    <property type="entry name" value="Flavoprotein-like_sf"/>
</dbReference>
<sequence length="227" mass="25049">MSTTRGTTMKLLHICASPRLEGSNTLKVSSAVIDGLAERVPDLEVETIDLFQGDLPAMAGDNIEAKYTLMMNQPIDRAHTESWKQIEHEIERFRSADAYVVTAPIWNFGIPYTLKYYIDCIVQPGYMFRYNEQGYPVPLVHGKKMVVSLSSGGDYSDASPMHALNFNEPYLRAIFGFIGITDVTFVNAFAMDVGPDIRSASLDGALADARRVAEDDGWLELAATTAA</sequence>
<evidence type="ECO:0000256" key="6">
    <source>
        <dbReference type="HAMAP-Rule" id="MF_01216"/>
    </source>
</evidence>
<keyword evidence="4 6" id="KW-0520">NAD</keyword>
<dbReference type="GO" id="GO:0016652">
    <property type="term" value="F:oxidoreductase activity, acting on NAD(P)H as acceptor"/>
    <property type="evidence" value="ECO:0007669"/>
    <property type="project" value="UniProtKB-UniRule"/>
</dbReference>
<evidence type="ECO:0000256" key="4">
    <source>
        <dbReference type="ARBA" id="ARBA00023027"/>
    </source>
</evidence>
<gene>
    <name evidence="6" type="primary">azoR</name>
    <name evidence="8" type="ORF">HD594_003000</name>
</gene>
<dbReference type="PANTHER" id="PTHR43741">
    <property type="entry name" value="FMN-DEPENDENT NADH-AZOREDUCTASE 1"/>
    <property type="match status" value="1"/>
</dbReference>
<feature type="domain" description="Flavodoxin-like fold" evidence="7">
    <location>
        <begin position="9"/>
        <end position="211"/>
    </location>
</feature>
<dbReference type="InterPro" id="IPR003680">
    <property type="entry name" value="Flavodoxin_fold"/>
</dbReference>
<dbReference type="Gene3D" id="3.40.50.360">
    <property type="match status" value="1"/>
</dbReference>
<dbReference type="AlphaFoldDB" id="A0A7X0KVX4"/>
<comment type="caution">
    <text evidence="8">The sequence shown here is derived from an EMBL/GenBank/DDBJ whole genome shotgun (WGS) entry which is preliminary data.</text>
</comment>
<evidence type="ECO:0000313" key="8">
    <source>
        <dbReference type="EMBL" id="MBB6392687.1"/>
    </source>
</evidence>
<evidence type="ECO:0000313" key="9">
    <source>
        <dbReference type="Proteomes" id="UP000537775"/>
    </source>
</evidence>
<evidence type="ECO:0000256" key="1">
    <source>
        <dbReference type="ARBA" id="ARBA00022630"/>
    </source>
</evidence>
<organism evidence="8 9">
    <name type="scientific">Microbacterium thalassium</name>
    <dbReference type="NCBI Taxonomy" id="362649"/>
    <lineage>
        <taxon>Bacteria</taxon>
        <taxon>Bacillati</taxon>
        <taxon>Actinomycetota</taxon>
        <taxon>Actinomycetes</taxon>
        <taxon>Micrococcales</taxon>
        <taxon>Microbacteriaceae</taxon>
        <taxon>Microbacterium</taxon>
    </lineage>
</organism>
<dbReference type="GO" id="GO:0010181">
    <property type="term" value="F:FMN binding"/>
    <property type="evidence" value="ECO:0007669"/>
    <property type="project" value="UniProtKB-UniRule"/>
</dbReference>
<comment type="catalytic activity">
    <reaction evidence="5">
        <text>N,N-dimethyl-1,4-phenylenediamine + anthranilate + 2 NAD(+) = 2-(4-dimethylaminophenyl)diazenylbenzoate + 2 NADH + 2 H(+)</text>
        <dbReference type="Rhea" id="RHEA:55872"/>
        <dbReference type="ChEBI" id="CHEBI:15378"/>
        <dbReference type="ChEBI" id="CHEBI:15783"/>
        <dbReference type="ChEBI" id="CHEBI:16567"/>
        <dbReference type="ChEBI" id="CHEBI:57540"/>
        <dbReference type="ChEBI" id="CHEBI:57945"/>
        <dbReference type="ChEBI" id="CHEBI:71579"/>
        <dbReference type="EC" id="1.7.1.17"/>
    </reaction>
    <physiologicalReaction direction="right-to-left" evidence="5">
        <dbReference type="Rhea" id="RHEA:55874"/>
    </physiologicalReaction>
</comment>
<dbReference type="Pfam" id="PF02525">
    <property type="entry name" value="Flavodoxin_2"/>
    <property type="match status" value="1"/>
</dbReference>
<dbReference type="HAMAP" id="MF_01216">
    <property type="entry name" value="Azoreductase_type1"/>
    <property type="match status" value="1"/>
</dbReference>
<keyword evidence="3 6" id="KW-0560">Oxidoreductase</keyword>
<accession>A0A7X0KVX4</accession>
<dbReference type="RefSeq" id="WP_246414068.1">
    <property type="nucleotide sequence ID" value="NZ_BAAAJR010000001.1"/>
</dbReference>
<protein>
    <recommendedName>
        <fullName evidence="6">FMN dependent NADH:quinone oxidoreductase</fullName>
        <ecNumber evidence="6">1.6.5.-</ecNumber>
    </recommendedName>
    <alternativeName>
        <fullName evidence="6">Azo-dye reductase</fullName>
    </alternativeName>
    <alternativeName>
        <fullName evidence="6">FMN-dependent NADH-azo compound oxidoreductase</fullName>
    </alternativeName>
    <alternativeName>
        <fullName evidence="6">FMN-dependent NADH-azoreductase</fullName>
        <ecNumber evidence="6">1.7.1.17</ecNumber>
    </alternativeName>
</protein>
<dbReference type="InterPro" id="IPR023048">
    <property type="entry name" value="NADH:quinone_OxRdtase_FMN_depd"/>
</dbReference>
<comment type="function">
    <text evidence="6">Also exhibits azoreductase activity. Catalyzes the reductive cleavage of the azo bond in aromatic azo compounds to the corresponding amines.</text>
</comment>
<dbReference type="SUPFAM" id="SSF52218">
    <property type="entry name" value="Flavoproteins"/>
    <property type="match status" value="1"/>
</dbReference>
<evidence type="ECO:0000256" key="2">
    <source>
        <dbReference type="ARBA" id="ARBA00022643"/>
    </source>
</evidence>
<dbReference type="InterPro" id="IPR050104">
    <property type="entry name" value="FMN-dep_NADH:Q_OxRdtase_AzoR1"/>
</dbReference>
<feature type="binding site" evidence="6">
    <location>
        <position position="17"/>
    </location>
    <ligand>
        <name>FMN</name>
        <dbReference type="ChEBI" id="CHEBI:58210"/>
    </ligand>
</feature>
<reference evidence="8 9" key="1">
    <citation type="submission" date="2020-08" db="EMBL/GenBank/DDBJ databases">
        <title>Sequencing the genomes of 1000 actinobacteria strains.</title>
        <authorList>
            <person name="Klenk H.-P."/>
        </authorList>
    </citation>
    <scope>NUCLEOTIDE SEQUENCE [LARGE SCALE GENOMIC DNA]</scope>
    <source>
        <strain evidence="8 9">DSM 12511</strain>
    </source>
</reference>
<comment type="catalytic activity">
    <reaction evidence="6">
        <text>2 a quinone + NADH + H(+) = 2 a 1,4-benzosemiquinone + NAD(+)</text>
        <dbReference type="Rhea" id="RHEA:65952"/>
        <dbReference type="ChEBI" id="CHEBI:15378"/>
        <dbReference type="ChEBI" id="CHEBI:57540"/>
        <dbReference type="ChEBI" id="CHEBI:57945"/>
        <dbReference type="ChEBI" id="CHEBI:132124"/>
        <dbReference type="ChEBI" id="CHEBI:134225"/>
    </reaction>
</comment>
<name>A0A7X0KVX4_9MICO</name>
<dbReference type="EC" id="1.7.1.17" evidence="6"/>
<keyword evidence="1 6" id="KW-0285">Flavoprotein</keyword>
<dbReference type="EMBL" id="JACHML010000001">
    <property type="protein sequence ID" value="MBB6392687.1"/>
    <property type="molecule type" value="Genomic_DNA"/>
</dbReference>
<dbReference type="GO" id="GO:0009055">
    <property type="term" value="F:electron transfer activity"/>
    <property type="evidence" value="ECO:0007669"/>
    <property type="project" value="UniProtKB-UniRule"/>
</dbReference>
<evidence type="ECO:0000256" key="5">
    <source>
        <dbReference type="ARBA" id="ARBA00048542"/>
    </source>
</evidence>
<dbReference type="Proteomes" id="UP000537775">
    <property type="component" value="Unassembled WGS sequence"/>
</dbReference>
<feature type="binding site" evidence="6">
    <location>
        <begin position="150"/>
        <end position="153"/>
    </location>
    <ligand>
        <name>FMN</name>
        <dbReference type="ChEBI" id="CHEBI:58210"/>
    </ligand>
</feature>
<comment type="similarity">
    <text evidence="6">Belongs to the azoreductase type 1 family.</text>
</comment>
<comment type="caution">
    <text evidence="6">Lacks conserved residue(s) required for the propagation of feature annotation.</text>
</comment>
<evidence type="ECO:0000259" key="7">
    <source>
        <dbReference type="Pfam" id="PF02525"/>
    </source>
</evidence>
<dbReference type="PANTHER" id="PTHR43741:SF4">
    <property type="entry name" value="FMN-DEPENDENT NADH:QUINONE OXIDOREDUCTASE"/>
    <property type="match status" value="1"/>
</dbReference>
<comment type="function">
    <text evidence="6">Quinone reductase that provides resistance to thiol-specific stress caused by electrophilic quinones.</text>
</comment>